<protein>
    <submittedName>
        <fullName evidence="1">Uncharacterized protein</fullName>
    </submittedName>
</protein>
<name>A0ACD3AWF9_9AGAR</name>
<proteinExistence type="predicted"/>
<evidence type="ECO:0000313" key="1">
    <source>
        <dbReference type="EMBL" id="TFK69676.1"/>
    </source>
</evidence>
<dbReference type="EMBL" id="ML208326">
    <property type="protein sequence ID" value="TFK69676.1"/>
    <property type="molecule type" value="Genomic_DNA"/>
</dbReference>
<keyword evidence="2" id="KW-1185">Reference proteome</keyword>
<accession>A0ACD3AWF9</accession>
<evidence type="ECO:0000313" key="2">
    <source>
        <dbReference type="Proteomes" id="UP000308600"/>
    </source>
</evidence>
<gene>
    <name evidence="1" type="ORF">BDN72DRAFT_959371</name>
</gene>
<organism evidence="1 2">
    <name type="scientific">Pluteus cervinus</name>
    <dbReference type="NCBI Taxonomy" id="181527"/>
    <lineage>
        <taxon>Eukaryota</taxon>
        <taxon>Fungi</taxon>
        <taxon>Dikarya</taxon>
        <taxon>Basidiomycota</taxon>
        <taxon>Agaricomycotina</taxon>
        <taxon>Agaricomycetes</taxon>
        <taxon>Agaricomycetidae</taxon>
        <taxon>Agaricales</taxon>
        <taxon>Pluteineae</taxon>
        <taxon>Pluteaceae</taxon>
        <taxon>Pluteus</taxon>
    </lineage>
</organism>
<sequence>MPSLGQFSAHITVNNVPLPEYGVDLDENKRTVSCWIPSAEDQEFAVRWKDSDNKFDLSGHVWVDGISVGGKSSQHRPRHRVLESSKQFVRTSSTSGRPLVFSKVELTEDDEYLNSSISSQLGEVRLTISHVKISGYHPYSGKQSTLPDAVKLHERTKKAIGHCVVTGDETMYRKHARVKSAKIRQVVTFIFKYRPLAFLQAEGVAPLFIRSLNAAASTSRSNNASVSNSRDRNDAATLDRSRAPVGHGLRSLEGTVERPAPQIKSEVKPEPRPSVIKHLGTIDLTMDD</sequence>
<dbReference type="Proteomes" id="UP000308600">
    <property type="component" value="Unassembled WGS sequence"/>
</dbReference>
<reference evidence="1 2" key="1">
    <citation type="journal article" date="2019" name="Nat. Ecol. Evol.">
        <title>Megaphylogeny resolves global patterns of mushroom evolution.</title>
        <authorList>
            <person name="Varga T."/>
            <person name="Krizsan K."/>
            <person name="Foldi C."/>
            <person name="Dima B."/>
            <person name="Sanchez-Garcia M."/>
            <person name="Sanchez-Ramirez S."/>
            <person name="Szollosi G.J."/>
            <person name="Szarkandi J.G."/>
            <person name="Papp V."/>
            <person name="Albert L."/>
            <person name="Andreopoulos W."/>
            <person name="Angelini C."/>
            <person name="Antonin V."/>
            <person name="Barry K.W."/>
            <person name="Bougher N.L."/>
            <person name="Buchanan P."/>
            <person name="Buyck B."/>
            <person name="Bense V."/>
            <person name="Catcheside P."/>
            <person name="Chovatia M."/>
            <person name="Cooper J."/>
            <person name="Damon W."/>
            <person name="Desjardin D."/>
            <person name="Finy P."/>
            <person name="Geml J."/>
            <person name="Haridas S."/>
            <person name="Hughes K."/>
            <person name="Justo A."/>
            <person name="Karasinski D."/>
            <person name="Kautmanova I."/>
            <person name="Kiss B."/>
            <person name="Kocsube S."/>
            <person name="Kotiranta H."/>
            <person name="LaButti K.M."/>
            <person name="Lechner B.E."/>
            <person name="Liimatainen K."/>
            <person name="Lipzen A."/>
            <person name="Lukacs Z."/>
            <person name="Mihaltcheva S."/>
            <person name="Morgado L.N."/>
            <person name="Niskanen T."/>
            <person name="Noordeloos M.E."/>
            <person name="Ohm R.A."/>
            <person name="Ortiz-Santana B."/>
            <person name="Ovrebo C."/>
            <person name="Racz N."/>
            <person name="Riley R."/>
            <person name="Savchenko A."/>
            <person name="Shiryaev A."/>
            <person name="Soop K."/>
            <person name="Spirin V."/>
            <person name="Szebenyi C."/>
            <person name="Tomsovsky M."/>
            <person name="Tulloss R.E."/>
            <person name="Uehling J."/>
            <person name="Grigoriev I.V."/>
            <person name="Vagvolgyi C."/>
            <person name="Papp T."/>
            <person name="Martin F.M."/>
            <person name="Miettinen O."/>
            <person name="Hibbett D.S."/>
            <person name="Nagy L.G."/>
        </authorList>
    </citation>
    <scope>NUCLEOTIDE SEQUENCE [LARGE SCALE GENOMIC DNA]</scope>
    <source>
        <strain evidence="1 2">NL-1719</strain>
    </source>
</reference>